<evidence type="ECO:0000313" key="3">
    <source>
        <dbReference type="Proteomes" id="UP001352263"/>
    </source>
</evidence>
<evidence type="ECO:0000259" key="1">
    <source>
        <dbReference type="Pfam" id="PF09361"/>
    </source>
</evidence>
<gene>
    <name evidence="2" type="ORF">RY831_26170</name>
</gene>
<dbReference type="EMBL" id="JAWIIV010000034">
    <property type="protein sequence ID" value="MEC4722658.1"/>
    <property type="molecule type" value="Genomic_DNA"/>
</dbReference>
<evidence type="ECO:0000313" key="2">
    <source>
        <dbReference type="EMBL" id="MEC4722658.1"/>
    </source>
</evidence>
<dbReference type="RefSeq" id="WP_326509327.1">
    <property type="nucleotide sequence ID" value="NZ_JAWIIV010000034.1"/>
</dbReference>
<dbReference type="Proteomes" id="UP001352263">
    <property type="component" value="Unassembled WGS sequence"/>
</dbReference>
<proteinExistence type="predicted"/>
<reference evidence="2 3" key="1">
    <citation type="submission" date="2023-10" db="EMBL/GenBank/DDBJ databases">
        <title>Noviherbaspirillum sp. CPCC 100848 genome assembly.</title>
        <authorList>
            <person name="Li X.Y."/>
            <person name="Fang X.M."/>
        </authorList>
    </citation>
    <scope>NUCLEOTIDE SEQUENCE [LARGE SCALE GENOMIC DNA]</scope>
    <source>
        <strain evidence="2 3">CPCC 100848</strain>
    </source>
</reference>
<feature type="domain" description="Phasin" evidence="1">
    <location>
        <begin position="22"/>
        <end position="97"/>
    </location>
</feature>
<protein>
    <submittedName>
        <fullName evidence="2">Phasin family protein</fullName>
    </submittedName>
</protein>
<dbReference type="InterPro" id="IPR018968">
    <property type="entry name" value="Phasin"/>
</dbReference>
<comment type="caution">
    <text evidence="2">The sequence shown here is derived from an EMBL/GenBank/DDBJ whole genome shotgun (WGS) entry which is preliminary data.</text>
</comment>
<keyword evidence="3" id="KW-1185">Reference proteome</keyword>
<accession>A0ABU6JGX1</accession>
<sequence length="166" mass="18155">MFSFPFNTNAATNTNNFGSQAPYMAFTNRLVHASLQLQELNRQALRRLVEESAVDMQKALRVRSLADAQILLGEQSKSSIEKITGYWQNVGNIALETWGSPRMVLGAVETTRAVAEPSVPVSEAFVETPAVITKPHDNEVHPSPLVEKLVASVAVDPEKSGARSKH</sequence>
<dbReference type="Pfam" id="PF09361">
    <property type="entry name" value="Phasin_2"/>
    <property type="match status" value="1"/>
</dbReference>
<name>A0ABU6JGX1_9BURK</name>
<organism evidence="2 3">
    <name type="scientific">Noviherbaspirillum album</name>
    <dbReference type="NCBI Taxonomy" id="3080276"/>
    <lineage>
        <taxon>Bacteria</taxon>
        <taxon>Pseudomonadati</taxon>
        <taxon>Pseudomonadota</taxon>
        <taxon>Betaproteobacteria</taxon>
        <taxon>Burkholderiales</taxon>
        <taxon>Oxalobacteraceae</taxon>
        <taxon>Noviherbaspirillum</taxon>
    </lineage>
</organism>